<dbReference type="InterPro" id="IPR002654">
    <property type="entry name" value="Glyco_trans_25"/>
</dbReference>
<dbReference type="KEGG" id="psco:LY89DRAFT_58730"/>
<reference evidence="6 7" key="1">
    <citation type="submission" date="2015-10" db="EMBL/GenBank/DDBJ databases">
        <title>Full genome of DAOMC 229536 Phialocephala scopiformis, a fungal endophyte of spruce producing the potent anti-insectan compound rugulosin.</title>
        <authorList>
            <consortium name="DOE Joint Genome Institute"/>
            <person name="Walker A.K."/>
            <person name="Frasz S.L."/>
            <person name="Seifert K.A."/>
            <person name="Miller J.D."/>
            <person name="Mondo S.J."/>
            <person name="Labutti K."/>
            <person name="Lipzen A."/>
            <person name="Dockter R."/>
            <person name="Kennedy M."/>
            <person name="Grigoriev I.V."/>
            <person name="Spatafora J.W."/>
        </authorList>
    </citation>
    <scope>NUCLEOTIDE SEQUENCE [LARGE SCALE GENOMIC DNA]</scope>
    <source>
        <strain evidence="6 7">CBS 120377</strain>
    </source>
</reference>
<dbReference type="Pfam" id="PF01755">
    <property type="entry name" value="Glyco_transf_25"/>
    <property type="match status" value="1"/>
</dbReference>
<gene>
    <name evidence="6" type="ORF">LY89DRAFT_58730</name>
</gene>
<proteinExistence type="inferred from homology"/>
<evidence type="ECO:0000313" key="7">
    <source>
        <dbReference type="Proteomes" id="UP000070700"/>
    </source>
</evidence>
<dbReference type="PANTHER" id="PTHR10730:SF53">
    <property type="entry name" value="GLYCOSYLTRANSFERASE 25 FAMILY MEMBER"/>
    <property type="match status" value="1"/>
</dbReference>
<dbReference type="PANTHER" id="PTHR10730">
    <property type="entry name" value="PROCOLLAGEN-LYSINE,2-OXOGLUTARATE 5-DIOXYGENASE/GLYCOSYLTRANSFERASE 25 FAMILY MEMBER"/>
    <property type="match status" value="1"/>
</dbReference>
<dbReference type="EMBL" id="KQ947414">
    <property type="protein sequence ID" value="KUJ17655.1"/>
    <property type="molecule type" value="Genomic_DNA"/>
</dbReference>
<keyword evidence="4" id="KW-0732">Signal</keyword>
<accession>A0A194XBW7</accession>
<organism evidence="6 7">
    <name type="scientific">Mollisia scopiformis</name>
    <name type="common">Conifer needle endophyte fungus</name>
    <name type="synonym">Phialocephala scopiformis</name>
    <dbReference type="NCBI Taxonomy" id="149040"/>
    <lineage>
        <taxon>Eukaryota</taxon>
        <taxon>Fungi</taxon>
        <taxon>Dikarya</taxon>
        <taxon>Ascomycota</taxon>
        <taxon>Pezizomycotina</taxon>
        <taxon>Leotiomycetes</taxon>
        <taxon>Helotiales</taxon>
        <taxon>Mollisiaceae</taxon>
        <taxon>Mollisia</taxon>
    </lineage>
</organism>
<keyword evidence="2" id="KW-0328">Glycosyltransferase</keyword>
<dbReference type="Proteomes" id="UP000070700">
    <property type="component" value="Unassembled WGS sequence"/>
</dbReference>
<evidence type="ECO:0000259" key="5">
    <source>
        <dbReference type="Pfam" id="PF01755"/>
    </source>
</evidence>
<dbReference type="STRING" id="149040.A0A194XBW7"/>
<feature type="chain" id="PRO_5008268117" description="Glycosyl transferase family 25 domain-containing protein" evidence="4">
    <location>
        <begin position="23"/>
        <end position="327"/>
    </location>
</feature>
<evidence type="ECO:0000256" key="3">
    <source>
        <dbReference type="ARBA" id="ARBA00022679"/>
    </source>
</evidence>
<evidence type="ECO:0000313" key="6">
    <source>
        <dbReference type="EMBL" id="KUJ17655.1"/>
    </source>
</evidence>
<dbReference type="InParanoid" id="A0A194XBW7"/>
<feature type="signal peptide" evidence="4">
    <location>
        <begin position="1"/>
        <end position="22"/>
    </location>
</feature>
<dbReference type="GO" id="GO:0016740">
    <property type="term" value="F:transferase activity"/>
    <property type="evidence" value="ECO:0007669"/>
    <property type="project" value="UniProtKB-KW"/>
</dbReference>
<keyword evidence="7" id="KW-1185">Reference proteome</keyword>
<dbReference type="GeneID" id="28819147"/>
<dbReference type="OrthoDB" id="47375at2759"/>
<dbReference type="AlphaFoldDB" id="A0A194XBW7"/>
<evidence type="ECO:0000256" key="1">
    <source>
        <dbReference type="ARBA" id="ARBA00006721"/>
    </source>
</evidence>
<dbReference type="InterPro" id="IPR050757">
    <property type="entry name" value="Collagen_mod_GT25"/>
</dbReference>
<sequence length="327" mass="36195">MARRAPPICAAILVTLILYTTAQQRGHAMVPSLSSVRNSTLGFELILAVSTGGSWRRDGLLEAAELTGFHIQMPQQPTWADQDTQQFTRQTSRTSGKKLTLGEAGCWLGHLHLLKYIATANQDTALVLEDDVDWDVALKDQLELVSPLIRTFSDTDLSTSKENMEPYGTDWDLLWLGHCGDIIPRSGVQSIYDTSLPVDGIYTESDGSQTRFPQFTRMVHRSVSPICSYGYAVTGHGAMRILALVSSGVDAQVSEQYQFWCKHGNLKCITVNPELFHHHKHAGTFASEIDAVDGWREDSDLEAHSYTINVRNSARCQAQARRGAPCS</sequence>
<comment type="similarity">
    <text evidence="1">Belongs to the glycosyltransferase 25 family.</text>
</comment>
<keyword evidence="3" id="KW-0808">Transferase</keyword>
<evidence type="ECO:0000256" key="2">
    <source>
        <dbReference type="ARBA" id="ARBA00022676"/>
    </source>
</evidence>
<dbReference type="RefSeq" id="XP_018072010.1">
    <property type="nucleotide sequence ID" value="XM_018209421.1"/>
</dbReference>
<name>A0A194XBW7_MOLSC</name>
<evidence type="ECO:0000256" key="4">
    <source>
        <dbReference type="SAM" id="SignalP"/>
    </source>
</evidence>
<protein>
    <recommendedName>
        <fullName evidence="5">Glycosyl transferase family 25 domain-containing protein</fullName>
    </recommendedName>
</protein>
<feature type="domain" description="Glycosyl transferase family 25" evidence="5">
    <location>
        <begin position="81"/>
        <end position="143"/>
    </location>
</feature>